<dbReference type="GO" id="GO:0009307">
    <property type="term" value="P:DNA restriction-modification system"/>
    <property type="evidence" value="ECO:0007669"/>
    <property type="project" value="UniProtKB-KW"/>
</dbReference>
<dbReference type="SUPFAM" id="SSF116734">
    <property type="entry name" value="DNA methylase specificity domain"/>
    <property type="match status" value="1"/>
</dbReference>
<dbReference type="PATRIC" id="fig|1264554.4.peg.251"/>
<dbReference type="PANTHER" id="PTHR43140">
    <property type="entry name" value="TYPE-1 RESTRICTION ENZYME ECOKI SPECIFICITY PROTEIN"/>
    <property type="match status" value="1"/>
</dbReference>
<dbReference type="Pfam" id="PF01420">
    <property type="entry name" value="Methylase_S"/>
    <property type="match status" value="1"/>
</dbReference>
<dbReference type="Proteomes" id="UP000033750">
    <property type="component" value="Unassembled WGS sequence"/>
</dbReference>
<evidence type="ECO:0000259" key="5">
    <source>
        <dbReference type="Pfam" id="PF01420"/>
    </source>
</evidence>
<dbReference type="InterPro" id="IPR000055">
    <property type="entry name" value="Restrct_endonuc_typeI_TRD"/>
</dbReference>
<protein>
    <submittedName>
        <fullName evidence="6">Type I restriction-modification system, specificity subunit S</fullName>
    </submittedName>
</protein>
<comment type="caution">
    <text evidence="6">The sequence shown here is derived from an EMBL/GenBank/DDBJ whole genome shotgun (WGS) entry which is preliminary data.</text>
</comment>
<dbReference type="InterPro" id="IPR051212">
    <property type="entry name" value="Type-I_RE_S_subunit"/>
</dbReference>
<evidence type="ECO:0000256" key="2">
    <source>
        <dbReference type="ARBA" id="ARBA00022747"/>
    </source>
</evidence>
<dbReference type="STRING" id="29561.MM26B8_02560"/>
<evidence type="ECO:0000313" key="6">
    <source>
        <dbReference type="EMBL" id="KKB26982.1"/>
    </source>
</evidence>
<dbReference type="Gene3D" id="3.90.220.20">
    <property type="entry name" value="DNA methylase specificity domains"/>
    <property type="match status" value="1"/>
</dbReference>
<proteinExistence type="inferred from homology"/>
<sequence>MSDKFSLKNYKTNLEKFRVNKNNILIATRGSLGKIGFAGGEEKNCFINQRIVKIEVLENLAIPEFIYFYLTSIINDWLKIKELKSALPYINTEDILKIKLLIPPLSFQNKIINYLNSFKKICSDFNIGLPAEENKRKTQYEHYKNKIFNYLESNSYENN</sequence>
<dbReference type="GO" id="GO:0003677">
    <property type="term" value="F:DNA binding"/>
    <property type="evidence" value="ECO:0007669"/>
    <property type="project" value="UniProtKB-KW"/>
</dbReference>
<name>A0A0F5H2B8_9BACT</name>
<evidence type="ECO:0000256" key="1">
    <source>
        <dbReference type="ARBA" id="ARBA00010923"/>
    </source>
</evidence>
<organism evidence="6 7">
    <name type="scientific">Mycoplasmopsis meleagridis ATCC 25294</name>
    <dbReference type="NCBI Taxonomy" id="1264554"/>
    <lineage>
        <taxon>Bacteria</taxon>
        <taxon>Bacillati</taxon>
        <taxon>Mycoplasmatota</taxon>
        <taxon>Mycoplasmoidales</taxon>
        <taxon>Metamycoplasmataceae</taxon>
        <taxon>Mycoplasmopsis</taxon>
    </lineage>
</organism>
<evidence type="ECO:0000256" key="3">
    <source>
        <dbReference type="ARBA" id="ARBA00023125"/>
    </source>
</evidence>
<gene>
    <name evidence="6" type="ORF">MMELEA_02950</name>
</gene>
<dbReference type="PANTHER" id="PTHR43140:SF1">
    <property type="entry name" value="TYPE I RESTRICTION ENZYME ECOKI SPECIFICITY SUBUNIT"/>
    <property type="match status" value="1"/>
</dbReference>
<keyword evidence="2" id="KW-0680">Restriction system</keyword>
<comment type="subunit">
    <text evidence="4">The methyltransferase is composed of M and S polypeptides.</text>
</comment>
<feature type="domain" description="Type I restriction modification DNA specificity" evidence="5">
    <location>
        <begin position="8"/>
        <end position="131"/>
    </location>
</feature>
<evidence type="ECO:0000256" key="4">
    <source>
        <dbReference type="ARBA" id="ARBA00038652"/>
    </source>
</evidence>
<keyword evidence="3" id="KW-0238">DNA-binding</keyword>
<accession>A0A0F5H2B8</accession>
<reference evidence="6 7" key="1">
    <citation type="submission" date="2015-03" db="EMBL/GenBank/DDBJ databases">
        <title>Genome sequence of Mycoplasma meleagridis strain ATCC 25294.</title>
        <authorList>
            <person name="Yacoub E."/>
            <person name="Blanchard A."/>
            <person name="Sirand-Pugnet P."/>
            <person name="Mardassi B.B.A."/>
        </authorList>
    </citation>
    <scope>NUCLEOTIDE SEQUENCE [LARGE SCALE GENOMIC DNA]</scope>
    <source>
        <strain evidence="6 7">ATCC 25294</strain>
    </source>
</reference>
<evidence type="ECO:0000313" key="7">
    <source>
        <dbReference type="Proteomes" id="UP000033750"/>
    </source>
</evidence>
<keyword evidence="7" id="KW-1185">Reference proteome</keyword>
<comment type="similarity">
    <text evidence="1">Belongs to the type-I restriction system S methylase family.</text>
</comment>
<dbReference type="AlphaFoldDB" id="A0A0F5H2B8"/>
<dbReference type="InterPro" id="IPR044946">
    <property type="entry name" value="Restrct_endonuc_typeI_TRD_sf"/>
</dbReference>
<dbReference type="EMBL" id="JZXN01000011">
    <property type="protein sequence ID" value="KKB26982.1"/>
    <property type="molecule type" value="Genomic_DNA"/>
</dbReference>